<keyword evidence="2" id="KW-1185">Reference proteome</keyword>
<evidence type="ECO:0000313" key="1">
    <source>
        <dbReference type="EMBL" id="GGG86568.1"/>
    </source>
</evidence>
<dbReference type="SUPFAM" id="SSF56784">
    <property type="entry name" value="HAD-like"/>
    <property type="match status" value="1"/>
</dbReference>
<dbReference type="RefSeq" id="WP_188505742.1">
    <property type="nucleotide sequence ID" value="NZ_BMER01000001.1"/>
</dbReference>
<comment type="caution">
    <text evidence="1">The sequence shown here is derived from an EMBL/GenBank/DDBJ whole genome shotgun (WGS) entry which is preliminary data.</text>
</comment>
<evidence type="ECO:0008006" key="3">
    <source>
        <dbReference type="Google" id="ProtNLM"/>
    </source>
</evidence>
<dbReference type="InterPro" id="IPR036412">
    <property type="entry name" value="HAD-like_sf"/>
</dbReference>
<organism evidence="1 2">
    <name type="scientific">Parapedobacter pyrenivorans</name>
    <dbReference type="NCBI Taxonomy" id="1305674"/>
    <lineage>
        <taxon>Bacteria</taxon>
        <taxon>Pseudomonadati</taxon>
        <taxon>Bacteroidota</taxon>
        <taxon>Sphingobacteriia</taxon>
        <taxon>Sphingobacteriales</taxon>
        <taxon>Sphingobacteriaceae</taxon>
        <taxon>Parapedobacter</taxon>
    </lineage>
</organism>
<sequence length="213" mass="24598">MLTYADIDTHKKALIFELDDVLFPKRDYLLQVYYLFAHLLEYTETVPPANELTGFLKTAYEHHGEEGLFERAAETFAIDHKYKAHFDRMHLTAQLPAKLLLYQPMLELMQASHQSGKRLLILTKGDPTMQLNKLRQVEWNGLDRIMKVYFQEELQEKGHDPFGYLLGDNGLQKSEVLYIHAESKLVSAIVPGIDCMGAKSFWEKPTAPPHQSY</sequence>
<dbReference type="Proteomes" id="UP000660862">
    <property type="component" value="Unassembled WGS sequence"/>
</dbReference>
<dbReference type="EMBL" id="BMER01000001">
    <property type="protein sequence ID" value="GGG86568.1"/>
    <property type="molecule type" value="Genomic_DNA"/>
</dbReference>
<dbReference type="AlphaFoldDB" id="A0A917HR03"/>
<reference evidence="1" key="2">
    <citation type="submission" date="2020-09" db="EMBL/GenBank/DDBJ databases">
        <authorList>
            <person name="Sun Q."/>
            <person name="Zhou Y."/>
        </authorList>
    </citation>
    <scope>NUCLEOTIDE SEQUENCE</scope>
    <source>
        <strain evidence="1">CGMCC 1.12195</strain>
    </source>
</reference>
<dbReference type="InterPro" id="IPR023214">
    <property type="entry name" value="HAD_sf"/>
</dbReference>
<reference evidence="1" key="1">
    <citation type="journal article" date="2014" name="Int. J. Syst. Evol. Microbiol.">
        <title>Complete genome sequence of Corynebacterium casei LMG S-19264T (=DSM 44701T), isolated from a smear-ripened cheese.</title>
        <authorList>
            <consortium name="US DOE Joint Genome Institute (JGI-PGF)"/>
            <person name="Walter F."/>
            <person name="Albersmeier A."/>
            <person name="Kalinowski J."/>
            <person name="Ruckert C."/>
        </authorList>
    </citation>
    <scope>NUCLEOTIDE SEQUENCE</scope>
    <source>
        <strain evidence="1">CGMCC 1.12195</strain>
    </source>
</reference>
<dbReference type="Gene3D" id="1.10.150.520">
    <property type="match status" value="1"/>
</dbReference>
<evidence type="ECO:0000313" key="2">
    <source>
        <dbReference type="Proteomes" id="UP000660862"/>
    </source>
</evidence>
<dbReference type="Gene3D" id="3.40.50.1000">
    <property type="entry name" value="HAD superfamily/HAD-like"/>
    <property type="match status" value="1"/>
</dbReference>
<protein>
    <recommendedName>
        <fullName evidence="3">FMN phosphatase YigB, HAD superfamily</fullName>
    </recommendedName>
</protein>
<name>A0A917HR03_9SPHI</name>
<gene>
    <name evidence="1" type="ORF">GCM10007415_20190</name>
</gene>
<accession>A0A917HR03</accession>
<proteinExistence type="predicted"/>